<comment type="caution">
    <text evidence="8">The sequence shown here is derived from an EMBL/GenBank/DDBJ whole genome shotgun (WGS) entry which is preliminary data.</text>
</comment>
<dbReference type="Pfam" id="PF01103">
    <property type="entry name" value="Omp85"/>
    <property type="match status" value="1"/>
</dbReference>
<dbReference type="Pfam" id="PF07244">
    <property type="entry name" value="POTRA"/>
    <property type="match status" value="2"/>
</dbReference>
<evidence type="ECO:0000259" key="6">
    <source>
        <dbReference type="Pfam" id="PF01103"/>
    </source>
</evidence>
<evidence type="ECO:0000259" key="7">
    <source>
        <dbReference type="Pfam" id="PF07244"/>
    </source>
</evidence>
<keyword evidence="3" id="KW-0732">Signal</keyword>
<evidence type="ECO:0000256" key="4">
    <source>
        <dbReference type="ARBA" id="ARBA00023136"/>
    </source>
</evidence>
<dbReference type="InterPro" id="IPR010827">
    <property type="entry name" value="BamA/TamA_POTRA"/>
</dbReference>
<dbReference type="PROSITE" id="PS51257">
    <property type="entry name" value="PROKAR_LIPOPROTEIN"/>
    <property type="match status" value="1"/>
</dbReference>
<organism evidence="8 9">
    <name type="scientific">Candidatus Limisoma intestinavium</name>
    <dbReference type="NCBI Taxonomy" id="2840856"/>
    <lineage>
        <taxon>Bacteria</taxon>
        <taxon>Pseudomonadati</taxon>
        <taxon>Bacteroidota</taxon>
        <taxon>Bacteroidia</taxon>
        <taxon>Bacteroidales</taxon>
        <taxon>Candidatus Limisoma</taxon>
    </lineage>
</organism>
<evidence type="ECO:0000256" key="5">
    <source>
        <dbReference type="ARBA" id="ARBA00023237"/>
    </source>
</evidence>
<name>A0A9D1LG11_9BACT</name>
<dbReference type="PANTHER" id="PTHR12815">
    <property type="entry name" value="SORTING AND ASSEMBLY MACHINERY SAMM50 PROTEIN FAMILY MEMBER"/>
    <property type="match status" value="1"/>
</dbReference>
<feature type="domain" description="POTRA" evidence="7">
    <location>
        <begin position="43"/>
        <end position="149"/>
    </location>
</feature>
<protein>
    <submittedName>
        <fullName evidence="8">BamA/TamA family outer membrane protein</fullName>
    </submittedName>
</protein>
<comment type="subcellular location">
    <subcellularLocation>
        <location evidence="1">Membrane</location>
    </subcellularLocation>
</comment>
<dbReference type="AlphaFoldDB" id="A0A9D1LG11"/>
<evidence type="ECO:0000256" key="3">
    <source>
        <dbReference type="ARBA" id="ARBA00022729"/>
    </source>
</evidence>
<dbReference type="Gene3D" id="2.40.160.50">
    <property type="entry name" value="membrane protein fhac: a member of the omp85/tpsb transporter family"/>
    <property type="match status" value="1"/>
</dbReference>
<keyword evidence="5" id="KW-0998">Cell outer membrane</keyword>
<reference evidence="8" key="2">
    <citation type="journal article" date="2021" name="PeerJ">
        <title>Extensive microbial diversity within the chicken gut microbiome revealed by metagenomics and culture.</title>
        <authorList>
            <person name="Gilroy R."/>
            <person name="Ravi A."/>
            <person name="Getino M."/>
            <person name="Pursley I."/>
            <person name="Horton D.L."/>
            <person name="Alikhan N.F."/>
            <person name="Baker D."/>
            <person name="Gharbi K."/>
            <person name="Hall N."/>
            <person name="Watson M."/>
            <person name="Adriaenssens E.M."/>
            <person name="Foster-Nyarko E."/>
            <person name="Jarju S."/>
            <person name="Secka A."/>
            <person name="Antonio M."/>
            <person name="Oren A."/>
            <person name="Chaudhuri R.R."/>
            <person name="La Ragione R."/>
            <person name="Hildebrand F."/>
            <person name="Pallen M.J."/>
        </authorList>
    </citation>
    <scope>NUCLEOTIDE SEQUENCE</scope>
    <source>
        <strain evidence="8">17073</strain>
    </source>
</reference>
<evidence type="ECO:0000313" key="8">
    <source>
        <dbReference type="EMBL" id="HIU38200.1"/>
    </source>
</evidence>
<dbReference type="EMBL" id="DVMS01000023">
    <property type="protein sequence ID" value="HIU38200.1"/>
    <property type="molecule type" value="Genomic_DNA"/>
</dbReference>
<accession>A0A9D1LG11</accession>
<feature type="domain" description="Bacterial surface antigen (D15)" evidence="6">
    <location>
        <begin position="592"/>
        <end position="779"/>
    </location>
</feature>
<feature type="domain" description="POTRA" evidence="7">
    <location>
        <begin position="182"/>
        <end position="236"/>
    </location>
</feature>
<sequence length="781" mass="89757">MAFADIRNFVVRSLLATAITLLVSCNATKHVPQGQYLVNKVRIEVKDNPDIDKKEMRNYLRQTNNHEIFGGLKFQLAIYNMSGKDSTKWYNRWLRKAGQAPVIYDQSLTDASVEQLRQALANKGYLHAEVYADTFRNEKKRKIEVEYNIYANQPHYIQSVAYNIPNDTLRSLILADSSKFILHKNVLFDRNELDKARQNISDRLRQQGYFGFNKEYITFTADTTAGSNAVDLTLNVMPPYANRVIHYDRHRPFYIRNIYVITNHDPSSQYANGELSRSDTIVYNGLNIVYGESRYLRPKIIDENCFISSGEIYNSANVDKTYQSFGRLGILKFININFESIGEFDGKLWLDSYILLTEGKSQTVSVSLEGTNSEGDLGFGVEGTYQHRNLARGSETLTGKVGINYESISGDLSGLINNRYAEYSGELNINFPKFIFPFLKKSFRQKIRANTEFGTSFTYQERPEYTRVIAGAGWKYKWTQRGSMISHTFDLLDINYVYLPQITDTFIDEIAPDNPLLRYSYEDHFIMRLGYTFYYTNKKNTTGIGGFVYQPNIYTFRAGIETAGNLLNAFSHLTGQQKDSESQAYKIFGIQYSQYVKFNLDYTYNHSFDRRNSLVFHFGTGVAVPYGNSTILPFEKRFYAGGANSVRGWSVRTLGPGSFNGENSVSSFMEQCGDIRLDINLEYRAKLFWVFELAAFIDAGNIWTIRYYENQPGGEFKFNKFYKQIAASYGIGLRLNFNYFLLRLDCGMKAFNPAEGQERIPLIHPNFGRDFALHFSVGYPF</sequence>
<dbReference type="InterPro" id="IPR000184">
    <property type="entry name" value="Bac_surfAg_D15"/>
</dbReference>
<dbReference type="Proteomes" id="UP000824076">
    <property type="component" value="Unassembled WGS sequence"/>
</dbReference>
<dbReference type="Gene3D" id="3.10.20.310">
    <property type="entry name" value="membrane protein fhac"/>
    <property type="match status" value="1"/>
</dbReference>
<proteinExistence type="predicted"/>
<dbReference type="InterPro" id="IPR039910">
    <property type="entry name" value="D15-like"/>
</dbReference>
<evidence type="ECO:0000256" key="2">
    <source>
        <dbReference type="ARBA" id="ARBA00022692"/>
    </source>
</evidence>
<dbReference type="GO" id="GO:0019867">
    <property type="term" value="C:outer membrane"/>
    <property type="evidence" value="ECO:0007669"/>
    <property type="project" value="InterPro"/>
</dbReference>
<reference evidence="8" key="1">
    <citation type="submission" date="2020-10" db="EMBL/GenBank/DDBJ databases">
        <authorList>
            <person name="Gilroy R."/>
        </authorList>
    </citation>
    <scope>NUCLEOTIDE SEQUENCE</scope>
    <source>
        <strain evidence="8">17073</strain>
    </source>
</reference>
<keyword evidence="4" id="KW-0472">Membrane</keyword>
<evidence type="ECO:0000313" key="9">
    <source>
        <dbReference type="Proteomes" id="UP000824076"/>
    </source>
</evidence>
<gene>
    <name evidence="8" type="ORF">IAD18_00870</name>
</gene>
<evidence type="ECO:0000256" key="1">
    <source>
        <dbReference type="ARBA" id="ARBA00004370"/>
    </source>
</evidence>
<dbReference type="PANTHER" id="PTHR12815:SF47">
    <property type="entry name" value="TRANSLOCATION AND ASSEMBLY MODULE SUBUNIT TAMA"/>
    <property type="match status" value="1"/>
</dbReference>
<keyword evidence="2" id="KW-0812">Transmembrane</keyword>